<dbReference type="Pfam" id="PF01841">
    <property type="entry name" value="Transglut_core"/>
    <property type="match status" value="1"/>
</dbReference>
<dbReference type="Gene3D" id="3.10.620.30">
    <property type="match status" value="1"/>
</dbReference>
<organism evidence="2">
    <name type="scientific">viral metagenome</name>
    <dbReference type="NCBI Taxonomy" id="1070528"/>
    <lineage>
        <taxon>unclassified sequences</taxon>
        <taxon>metagenomes</taxon>
        <taxon>organismal metagenomes</taxon>
    </lineage>
</organism>
<accession>A0A6M3X4D5</accession>
<dbReference type="EMBL" id="MT143902">
    <property type="protein sequence ID" value="QJH92574.1"/>
    <property type="molecule type" value="Genomic_DNA"/>
</dbReference>
<evidence type="ECO:0000259" key="1">
    <source>
        <dbReference type="SMART" id="SM00460"/>
    </source>
</evidence>
<evidence type="ECO:0000313" key="2">
    <source>
        <dbReference type="EMBL" id="QJH92574.1"/>
    </source>
</evidence>
<feature type="domain" description="Transglutaminase-like" evidence="1">
    <location>
        <begin position="97"/>
        <end position="160"/>
    </location>
</feature>
<gene>
    <name evidence="2" type="ORF">MM171A03190_0002</name>
</gene>
<sequence length="169" mass="19405">MVMLEAQDQPQELIIIKEPTPILTDFDTYEAYVENYELYNSESVSKYKEPDIRTADLDDLALQLRGSSVEQTVFFVQTFVSGLDYEFYWYPQNVEITSKTMRGDCTDQALLAVELLRLNGIYAKPVHGFVNETVLHDWVEVLYPNPNIKGVSWQPLDNSSIIKIGDGVW</sequence>
<dbReference type="InterPro" id="IPR038765">
    <property type="entry name" value="Papain-like_cys_pep_sf"/>
</dbReference>
<dbReference type="InterPro" id="IPR002931">
    <property type="entry name" value="Transglutaminase-like"/>
</dbReference>
<reference evidence="2" key="1">
    <citation type="submission" date="2020-03" db="EMBL/GenBank/DDBJ databases">
        <title>The deep terrestrial virosphere.</title>
        <authorList>
            <person name="Holmfeldt K."/>
            <person name="Nilsson E."/>
            <person name="Simone D."/>
            <person name="Lopez-Fernandez M."/>
            <person name="Wu X."/>
            <person name="de Brujin I."/>
            <person name="Lundin D."/>
            <person name="Andersson A."/>
            <person name="Bertilsson S."/>
            <person name="Dopson M."/>
        </authorList>
    </citation>
    <scope>NUCLEOTIDE SEQUENCE</scope>
    <source>
        <strain evidence="2">MM171A03190</strain>
    </source>
</reference>
<dbReference type="SMART" id="SM00460">
    <property type="entry name" value="TGc"/>
    <property type="match status" value="1"/>
</dbReference>
<protein>
    <submittedName>
        <fullName evidence="2">Putative transglutaminase domain-containing protein</fullName>
    </submittedName>
</protein>
<dbReference type="AlphaFoldDB" id="A0A6M3X4D5"/>
<name>A0A6M3X4D5_9ZZZZ</name>
<proteinExistence type="predicted"/>
<dbReference type="SUPFAM" id="SSF54001">
    <property type="entry name" value="Cysteine proteinases"/>
    <property type="match status" value="1"/>
</dbReference>